<feature type="transmembrane region" description="Helical" evidence="7">
    <location>
        <begin position="29"/>
        <end position="49"/>
    </location>
</feature>
<dbReference type="GO" id="GO:0010043">
    <property type="term" value="P:response to zinc ion"/>
    <property type="evidence" value="ECO:0007669"/>
    <property type="project" value="TreeGrafter"/>
</dbReference>
<keyword evidence="10" id="KW-1185">Reference proteome</keyword>
<evidence type="ECO:0000256" key="3">
    <source>
        <dbReference type="ARBA" id="ARBA00022692"/>
    </source>
</evidence>
<feature type="domain" description="Cation efflux protein transmembrane" evidence="8">
    <location>
        <begin position="16"/>
        <end position="116"/>
    </location>
</feature>
<evidence type="ECO:0000256" key="1">
    <source>
        <dbReference type="ARBA" id="ARBA00004141"/>
    </source>
</evidence>
<dbReference type="PANTHER" id="PTHR11562">
    <property type="entry name" value="CATION EFFLUX PROTEIN/ ZINC TRANSPORTER"/>
    <property type="match status" value="1"/>
</dbReference>
<dbReference type="Pfam" id="PF01545">
    <property type="entry name" value="Cation_efflux"/>
    <property type="match status" value="1"/>
</dbReference>
<keyword evidence="4" id="KW-0406">Ion transport</keyword>
<protein>
    <recommendedName>
        <fullName evidence="8">Cation efflux protein transmembrane domain-containing protein</fullName>
    </recommendedName>
</protein>
<accession>A0A1S8X739</accession>
<evidence type="ECO:0000313" key="9">
    <source>
        <dbReference type="EMBL" id="OON22502.1"/>
    </source>
</evidence>
<keyword evidence="4" id="KW-0862">Zinc</keyword>
<feature type="transmembrane region" description="Helical" evidence="7">
    <location>
        <begin position="69"/>
        <end position="88"/>
    </location>
</feature>
<dbReference type="AlphaFoldDB" id="A0A1S8X739"/>
<keyword evidence="4" id="KW-0813">Transport</keyword>
<evidence type="ECO:0000259" key="8">
    <source>
        <dbReference type="Pfam" id="PF01545"/>
    </source>
</evidence>
<dbReference type="Gene3D" id="1.20.1510.10">
    <property type="entry name" value="Cation efflux protein transmembrane domain"/>
    <property type="match status" value="1"/>
</dbReference>
<dbReference type="PANTHER" id="PTHR11562:SF17">
    <property type="entry name" value="RE54080P-RELATED"/>
    <property type="match status" value="1"/>
</dbReference>
<keyword evidence="5 7" id="KW-1133">Transmembrane helix</keyword>
<evidence type="ECO:0000313" key="10">
    <source>
        <dbReference type="Proteomes" id="UP000243686"/>
    </source>
</evidence>
<dbReference type="SUPFAM" id="SSF161111">
    <property type="entry name" value="Cation efflux protein transmembrane domain-like"/>
    <property type="match status" value="1"/>
</dbReference>
<reference evidence="9 10" key="1">
    <citation type="submission" date="2015-03" db="EMBL/GenBank/DDBJ databases">
        <title>Draft genome of the nematode, Opisthorchis viverrini.</title>
        <authorList>
            <person name="Mitreva M."/>
        </authorList>
    </citation>
    <scope>NUCLEOTIDE SEQUENCE [LARGE SCALE GENOMIC DNA]</scope>
    <source>
        <strain evidence="9">Khon Kaen</strain>
    </source>
</reference>
<dbReference type="NCBIfam" id="TIGR01297">
    <property type="entry name" value="CDF"/>
    <property type="match status" value="1"/>
</dbReference>
<keyword evidence="6 7" id="KW-0472">Membrane</keyword>
<evidence type="ECO:0000256" key="5">
    <source>
        <dbReference type="ARBA" id="ARBA00022989"/>
    </source>
</evidence>
<name>A0A1S8X739_OPIVI</name>
<dbReference type="Proteomes" id="UP000243686">
    <property type="component" value="Unassembled WGS sequence"/>
</dbReference>
<dbReference type="GO" id="GO:0005385">
    <property type="term" value="F:zinc ion transmembrane transporter activity"/>
    <property type="evidence" value="ECO:0007669"/>
    <property type="project" value="TreeGrafter"/>
</dbReference>
<evidence type="ECO:0000256" key="7">
    <source>
        <dbReference type="SAM" id="Phobius"/>
    </source>
</evidence>
<evidence type="ECO:0000256" key="2">
    <source>
        <dbReference type="ARBA" id="ARBA00008873"/>
    </source>
</evidence>
<gene>
    <name evidence="9" type="ORF">X801_01595</name>
</gene>
<comment type="similarity">
    <text evidence="2">Belongs to the cation diffusion facilitator (CDF) transporter (TC 2.A.4) family. SLC30A subfamily.</text>
</comment>
<keyword evidence="3 7" id="KW-0812">Transmembrane</keyword>
<sequence>MSHLYSRLNLKAIRRCGALAQSLAIMTDAAHLLTDFASFLISLLALFLAQRPSTKKMSFGWHRAEVVGALASVLMIWLVTGILVYLAVMRIMNNHYDIDGKIMLITSAVGVGVNIIPRPGLSDLPHSIGKGPHTSYSNNQISILRNLPSARYRQLSVSALILPQPSCSSKGQLSSPFPG</sequence>
<evidence type="ECO:0000256" key="6">
    <source>
        <dbReference type="ARBA" id="ARBA00023136"/>
    </source>
</evidence>
<comment type="subcellular location">
    <subcellularLocation>
        <location evidence="1">Membrane</location>
        <topology evidence="1">Multi-pass membrane protein</topology>
    </subcellularLocation>
</comment>
<dbReference type="EMBL" id="KV891753">
    <property type="protein sequence ID" value="OON22502.1"/>
    <property type="molecule type" value="Genomic_DNA"/>
</dbReference>
<keyword evidence="4" id="KW-0864">Zinc transport</keyword>
<dbReference type="InterPro" id="IPR002524">
    <property type="entry name" value="Cation_efflux"/>
</dbReference>
<dbReference type="InterPro" id="IPR050681">
    <property type="entry name" value="CDF/SLC30A"/>
</dbReference>
<organism evidence="9 10">
    <name type="scientific">Opisthorchis viverrini</name>
    <name type="common">Southeast Asian liver fluke</name>
    <dbReference type="NCBI Taxonomy" id="6198"/>
    <lineage>
        <taxon>Eukaryota</taxon>
        <taxon>Metazoa</taxon>
        <taxon>Spiralia</taxon>
        <taxon>Lophotrochozoa</taxon>
        <taxon>Platyhelminthes</taxon>
        <taxon>Trematoda</taxon>
        <taxon>Digenea</taxon>
        <taxon>Opisthorchiida</taxon>
        <taxon>Opisthorchiata</taxon>
        <taxon>Opisthorchiidae</taxon>
        <taxon>Opisthorchis</taxon>
    </lineage>
</organism>
<dbReference type="InterPro" id="IPR027469">
    <property type="entry name" value="Cation_efflux_TMD_sf"/>
</dbReference>
<dbReference type="GO" id="GO:0005886">
    <property type="term" value="C:plasma membrane"/>
    <property type="evidence" value="ECO:0007669"/>
    <property type="project" value="TreeGrafter"/>
</dbReference>
<dbReference type="InterPro" id="IPR058533">
    <property type="entry name" value="Cation_efflux_TM"/>
</dbReference>
<proteinExistence type="inferred from homology"/>
<evidence type="ECO:0000256" key="4">
    <source>
        <dbReference type="ARBA" id="ARBA00022906"/>
    </source>
</evidence>